<keyword evidence="1" id="KW-0812">Transmembrane</keyword>
<accession>A0A4Y3NBR2</accession>
<sequence>MRVQVAVQSLMVFVMVVFVMGVQRVVGVVLYVLVDFRVRLRMPCHSQFVLDVTVV</sequence>
<keyword evidence="1" id="KW-1133">Transmembrane helix</keyword>
<comment type="caution">
    <text evidence="2">The sequence shown here is derived from an EMBL/GenBank/DDBJ whole genome shotgun (WGS) entry which is preliminary data.</text>
</comment>
<gene>
    <name evidence="2" type="ORF">AAU01_21290</name>
</gene>
<dbReference type="AlphaFoldDB" id="A0A4Y3NBR2"/>
<dbReference type="EMBL" id="BJMD01000011">
    <property type="protein sequence ID" value="GEB19374.1"/>
    <property type="molecule type" value="Genomic_DNA"/>
</dbReference>
<name>A0A4Y3NBR2_PAEAU</name>
<keyword evidence="3" id="KW-1185">Reference proteome</keyword>
<evidence type="ECO:0000256" key="1">
    <source>
        <dbReference type="SAM" id="Phobius"/>
    </source>
</evidence>
<evidence type="ECO:0000313" key="3">
    <source>
        <dbReference type="Proteomes" id="UP000317715"/>
    </source>
</evidence>
<keyword evidence="1" id="KW-0472">Membrane</keyword>
<dbReference type="Proteomes" id="UP000317715">
    <property type="component" value="Unassembled WGS sequence"/>
</dbReference>
<reference evidence="2 3" key="1">
    <citation type="submission" date="2019-06" db="EMBL/GenBank/DDBJ databases">
        <title>Whole genome shotgun sequence of Paenarthrobacter aurescens NBRC 12136.</title>
        <authorList>
            <person name="Hosoyama A."/>
            <person name="Uohara A."/>
            <person name="Ohji S."/>
            <person name="Ichikawa N."/>
        </authorList>
    </citation>
    <scope>NUCLEOTIDE SEQUENCE [LARGE SCALE GENOMIC DNA]</scope>
    <source>
        <strain evidence="2 3">NBRC 12136</strain>
    </source>
</reference>
<evidence type="ECO:0000313" key="2">
    <source>
        <dbReference type="EMBL" id="GEB19374.1"/>
    </source>
</evidence>
<protein>
    <submittedName>
        <fullName evidence="2">Uncharacterized protein</fullName>
    </submittedName>
</protein>
<feature type="transmembrane region" description="Helical" evidence="1">
    <location>
        <begin position="12"/>
        <end position="34"/>
    </location>
</feature>
<proteinExistence type="predicted"/>
<organism evidence="2 3">
    <name type="scientific">Paenarthrobacter aurescens</name>
    <name type="common">Arthrobacter aurescens</name>
    <dbReference type="NCBI Taxonomy" id="43663"/>
    <lineage>
        <taxon>Bacteria</taxon>
        <taxon>Bacillati</taxon>
        <taxon>Actinomycetota</taxon>
        <taxon>Actinomycetes</taxon>
        <taxon>Micrococcales</taxon>
        <taxon>Micrococcaceae</taxon>
        <taxon>Paenarthrobacter</taxon>
    </lineage>
</organism>